<feature type="region of interest" description="Disordered" evidence="1">
    <location>
        <begin position="66"/>
        <end position="106"/>
    </location>
</feature>
<organism evidence="2 3">
    <name type="scientific">Pseudarthrobacter siccitolerans</name>
    <dbReference type="NCBI Taxonomy" id="861266"/>
    <lineage>
        <taxon>Bacteria</taxon>
        <taxon>Bacillati</taxon>
        <taxon>Actinomycetota</taxon>
        <taxon>Actinomycetes</taxon>
        <taxon>Micrococcales</taxon>
        <taxon>Micrococcaceae</taxon>
        <taxon>Pseudarthrobacter</taxon>
    </lineage>
</organism>
<dbReference type="Proteomes" id="UP001236806">
    <property type="component" value="Unassembled WGS sequence"/>
</dbReference>
<feature type="compositionally biased region" description="Polar residues" evidence="1">
    <location>
        <begin position="234"/>
        <end position="249"/>
    </location>
</feature>
<proteinExistence type="predicted"/>
<keyword evidence="3" id="KW-1185">Reference proteome</keyword>
<evidence type="ECO:0000313" key="2">
    <source>
        <dbReference type="EMBL" id="MDQ0674132.1"/>
    </source>
</evidence>
<reference evidence="2 3" key="1">
    <citation type="submission" date="2023-07" db="EMBL/GenBank/DDBJ databases">
        <title>Comparative genomics of wheat-associated soil bacteria to identify genetic determinants of phenazine resistance.</title>
        <authorList>
            <person name="Mouncey N."/>
        </authorList>
    </citation>
    <scope>NUCLEOTIDE SEQUENCE [LARGE SCALE GENOMIC DNA]</scope>
    <source>
        <strain evidence="2 3">W1I3</strain>
    </source>
</reference>
<evidence type="ECO:0000256" key="1">
    <source>
        <dbReference type="SAM" id="MobiDB-lite"/>
    </source>
</evidence>
<sequence>MTVASDLVRFLMQLFGDREATQEFLANPERVLEDHGLGAVCSADVDAAMPVVLDYAPVTVNASRLDRDYNTGGNGAATGPGASGGIAYTPPPAGGGDGGGDPGHEDNAHAIQQLQRIVNNYSYTSTVDDRDTITDQSVNQNIWADGDIEQWFDNDSVVASGAHAIAAGDDVDIDIDVDADHSIDVEDSYNQDDSSDNSIHAGSDVNIGTGETVIDDSFNTDVDIDADLDAVGNTEDNPTNIDLASGNDNSSDDAFNETDIDAELTNAGNPDYSDVTLDDVGNETTILDNVGHEDTELEDFGNGNSHDAPLTVGDLEDNNFAAAGDDAAVDDS</sequence>
<evidence type="ECO:0000313" key="3">
    <source>
        <dbReference type="Proteomes" id="UP001236806"/>
    </source>
</evidence>
<dbReference type="RefSeq" id="WP_306635506.1">
    <property type="nucleotide sequence ID" value="NZ_JAUSXB010000001.1"/>
</dbReference>
<dbReference type="NCBIfam" id="NF038175">
    <property type="entry name" value="IniB_NTERM"/>
    <property type="match status" value="1"/>
</dbReference>
<protein>
    <submittedName>
        <fullName evidence="2">Uncharacterized protein</fullName>
    </submittedName>
</protein>
<dbReference type="InterPro" id="IPR049709">
    <property type="entry name" value="IniB-like_N"/>
</dbReference>
<feature type="compositionally biased region" description="Gly residues" evidence="1">
    <location>
        <begin position="72"/>
        <end position="84"/>
    </location>
</feature>
<gene>
    <name evidence="2" type="ORF">QFZ36_001693</name>
</gene>
<comment type="caution">
    <text evidence="2">The sequence shown here is derived from an EMBL/GenBank/DDBJ whole genome shotgun (WGS) entry which is preliminary data.</text>
</comment>
<feature type="region of interest" description="Disordered" evidence="1">
    <location>
        <begin position="232"/>
        <end position="255"/>
    </location>
</feature>
<dbReference type="EMBL" id="JAUSXB010000001">
    <property type="protein sequence ID" value="MDQ0674132.1"/>
    <property type="molecule type" value="Genomic_DNA"/>
</dbReference>
<feature type="region of interest" description="Disordered" evidence="1">
    <location>
        <begin position="187"/>
        <end position="208"/>
    </location>
</feature>
<feature type="region of interest" description="Disordered" evidence="1">
    <location>
        <begin position="295"/>
        <end position="316"/>
    </location>
</feature>
<name>A0ABU0PKR8_9MICC</name>
<accession>A0ABU0PKR8</accession>